<evidence type="ECO:0000313" key="4">
    <source>
        <dbReference type="Proteomes" id="UP001497482"/>
    </source>
</evidence>
<evidence type="ECO:0000259" key="2">
    <source>
        <dbReference type="Pfam" id="PF13873"/>
    </source>
</evidence>
<dbReference type="PANTHER" id="PTHR23098">
    <property type="entry name" value="AGAP001331-PA-RELATED"/>
    <property type="match status" value="1"/>
</dbReference>
<feature type="compositionally biased region" description="Basic and acidic residues" evidence="1">
    <location>
        <begin position="213"/>
        <end position="227"/>
    </location>
</feature>
<dbReference type="EMBL" id="OZ035840">
    <property type="protein sequence ID" value="CAL1588845.1"/>
    <property type="molecule type" value="Genomic_DNA"/>
</dbReference>
<organism evidence="3 4">
    <name type="scientific">Knipowitschia caucasica</name>
    <name type="common">Caucasian dwarf goby</name>
    <name type="synonym">Pomatoschistus caucasicus</name>
    <dbReference type="NCBI Taxonomy" id="637954"/>
    <lineage>
        <taxon>Eukaryota</taxon>
        <taxon>Metazoa</taxon>
        <taxon>Chordata</taxon>
        <taxon>Craniata</taxon>
        <taxon>Vertebrata</taxon>
        <taxon>Euteleostomi</taxon>
        <taxon>Actinopterygii</taxon>
        <taxon>Neopterygii</taxon>
        <taxon>Teleostei</taxon>
        <taxon>Neoteleostei</taxon>
        <taxon>Acanthomorphata</taxon>
        <taxon>Gobiaria</taxon>
        <taxon>Gobiiformes</taxon>
        <taxon>Gobioidei</taxon>
        <taxon>Gobiidae</taxon>
        <taxon>Gobiinae</taxon>
        <taxon>Knipowitschia</taxon>
    </lineage>
</organism>
<feature type="domain" description="Myb/SANT-like DNA-binding" evidence="2">
    <location>
        <begin position="107"/>
        <end position="177"/>
    </location>
</feature>
<sequence>MPQRTVLKAKDLKAIAKETATSLRAELGPISSPLLQSDYFSMQRESFSARGPGRARRGLCVFGGGDIVRPSLPPRTAAPVRAVLLLPPSAMVSRGDERMADIPQIRRGVRFTESENRRLVEEVRTRKIVIYGKGERAPQPIEVRLAWEEVAEVISTVSGIERSSDQCRKRFNDMKRRGIVVTQPCVETTLHVNLQEDEPPPTKKKRGRPPKKRLGESDVESRNHLEPVDLEFEVDAPMDDDPDYEPSPVKPEMMPSPKVLKKPATSSLSSASARPKEASFMGFKQEDKQGEKHPFLELQKGGFEMLQRELHGFQTCIKTLERRMSQVEVLLQPIGDIADSLSRIAESVERLTCPPSP</sequence>
<proteinExistence type="predicted"/>
<dbReference type="CDD" id="cd00167">
    <property type="entry name" value="SANT"/>
    <property type="match status" value="1"/>
</dbReference>
<evidence type="ECO:0000313" key="3">
    <source>
        <dbReference type="EMBL" id="CAL1588845.1"/>
    </source>
</evidence>
<dbReference type="GO" id="GO:0005634">
    <property type="term" value="C:nucleus"/>
    <property type="evidence" value="ECO:0007669"/>
    <property type="project" value="TreeGrafter"/>
</dbReference>
<reference evidence="3 4" key="1">
    <citation type="submission" date="2024-04" db="EMBL/GenBank/DDBJ databases">
        <authorList>
            <person name="Waldvogel A.-M."/>
            <person name="Schoenle A."/>
        </authorList>
    </citation>
    <scope>NUCLEOTIDE SEQUENCE [LARGE SCALE GENOMIC DNA]</scope>
</reference>
<dbReference type="PANTHER" id="PTHR23098:SF16">
    <property type="entry name" value="REGULATORY PROTEIN ZESTE"/>
    <property type="match status" value="1"/>
</dbReference>
<dbReference type="Proteomes" id="UP001497482">
    <property type="component" value="Chromosome 18"/>
</dbReference>
<feature type="compositionally biased region" description="Basic residues" evidence="1">
    <location>
        <begin position="202"/>
        <end position="212"/>
    </location>
</feature>
<dbReference type="AlphaFoldDB" id="A0AAV2KFW9"/>
<feature type="compositionally biased region" description="Acidic residues" evidence="1">
    <location>
        <begin position="228"/>
        <end position="244"/>
    </location>
</feature>
<feature type="region of interest" description="Disordered" evidence="1">
    <location>
        <begin position="191"/>
        <end position="277"/>
    </location>
</feature>
<dbReference type="InterPro" id="IPR001005">
    <property type="entry name" value="SANT/Myb"/>
</dbReference>
<dbReference type="InterPro" id="IPR028002">
    <property type="entry name" value="Myb_DNA-bind_5"/>
</dbReference>
<evidence type="ECO:0000256" key="1">
    <source>
        <dbReference type="SAM" id="MobiDB-lite"/>
    </source>
</evidence>
<accession>A0AAV2KFW9</accession>
<keyword evidence="4" id="KW-1185">Reference proteome</keyword>
<name>A0AAV2KFW9_KNICA</name>
<dbReference type="Pfam" id="PF13873">
    <property type="entry name" value="Myb_DNA-bind_5"/>
    <property type="match status" value="1"/>
</dbReference>
<gene>
    <name evidence="3" type="ORF">KC01_LOCUS18566</name>
</gene>
<protein>
    <recommendedName>
        <fullName evidence="2">Myb/SANT-like DNA-binding domain-containing protein</fullName>
    </recommendedName>
</protein>